<accession>G8UN48</accession>
<evidence type="ECO:0000313" key="2">
    <source>
        <dbReference type="EMBL" id="AEW22117.1"/>
    </source>
</evidence>
<reference evidence="3" key="1">
    <citation type="submission" date="2011-12" db="EMBL/GenBank/DDBJ databases">
        <title>Complete sequence of Tannerella forsythia ATCC 43037.</title>
        <authorList>
            <person name="Dewhirst F."/>
            <person name="Tanner A."/>
            <person name="Izard J."/>
            <person name="Brinkac L."/>
            <person name="Durkin A.S."/>
            <person name="Hostetler J."/>
            <person name="Shetty J."/>
            <person name="Torralba M."/>
            <person name="Gill S."/>
            <person name="Nelson K."/>
        </authorList>
    </citation>
    <scope>NUCLEOTIDE SEQUENCE [LARGE SCALE GENOMIC DNA]</scope>
    <source>
        <strain evidence="3">ATCC 43037 / JCM 10827 / CCUG 33226 / KCTC 5666 / FDC 338</strain>
    </source>
</reference>
<keyword evidence="1" id="KW-0472">Membrane</keyword>
<feature type="transmembrane region" description="Helical" evidence="1">
    <location>
        <begin position="42"/>
        <end position="63"/>
    </location>
</feature>
<evidence type="ECO:0000313" key="3">
    <source>
        <dbReference type="Proteomes" id="UP000005436"/>
    </source>
</evidence>
<proteinExistence type="predicted"/>
<dbReference type="STRING" id="203275.BFO_1734"/>
<dbReference type="EMBL" id="CP003191">
    <property type="protein sequence ID" value="AEW22117.1"/>
    <property type="molecule type" value="Genomic_DNA"/>
</dbReference>
<dbReference type="HOGENOM" id="CLU_2866289_0_0_10"/>
<keyword evidence="1" id="KW-0812">Transmembrane</keyword>
<keyword evidence="3" id="KW-1185">Reference proteome</keyword>
<sequence length="64" mass="7704">MVYLLLYCSVFLISFARSFSFSIDCKKEKQIFFFQKTNVRRFIFSAMTMLCHLFVVFLQPIVIF</sequence>
<dbReference type="AlphaFoldDB" id="G8UN48"/>
<organism evidence="2 3">
    <name type="scientific">Tannerella forsythia (strain ATCC 43037 / JCM 10827 / CCUG 21028 A / KCTC 5666 / FDC 338)</name>
    <name type="common">Bacteroides forsythus</name>
    <dbReference type="NCBI Taxonomy" id="203275"/>
    <lineage>
        <taxon>Bacteria</taxon>
        <taxon>Pseudomonadati</taxon>
        <taxon>Bacteroidota</taxon>
        <taxon>Bacteroidia</taxon>
        <taxon>Bacteroidales</taxon>
        <taxon>Tannerellaceae</taxon>
        <taxon>Tannerella</taxon>
    </lineage>
</organism>
<dbReference type="Proteomes" id="UP000005436">
    <property type="component" value="Chromosome"/>
</dbReference>
<keyword evidence="1" id="KW-1133">Transmembrane helix</keyword>
<protein>
    <submittedName>
        <fullName evidence="2">Uncharacterized protein</fullName>
    </submittedName>
</protein>
<name>G8UN48_TANFA</name>
<dbReference type="KEGG" id="tfo:BFO_1734"/>
<evidence type="ECO:0000256" key="1">
    <source>
        <dbReference type="SAM" id="Phobius"/>
    </source>
</evidence>
<gene>
    <name evidence="2" type="ordered locus">BFO_1734</name>
</gene>